<dbReference type="InterPro" id="IPR002145">
    <property type="entry name" value="CopG"/>
</dbReference>
<evidence type="ECO:0000259" key="1">
    <source>
        <dbReference type="Pfam" id="PF01402"/>
    </source>
</evidence>
<dbReference type="Pfam" id="PF01402">
    <property type="entry name" value="RHH_1"/>
    <property type="match status" value="1"/>
</dbReference>
<name>A0A564ZJQ4_9BACT</name>
<sequence length="85" mass="9835">MGARISVRLQEPLLKQLNREARKRRIRRSDLVREALEAFLSGEVARVDSLPYERVRDLVGSLAGGPPDLGEQHRKYLWDLIGERR</sequence>
<evidence type="ECO:0000313" key="2">
    <source>
        <dbReference type="EMBL" id="VUZ85571.1"/>
    </source>
</evidence>
<dbReference type="InterPro" id="IPR010985">
    <property type="entry name" value="Ribbon_hlx_hlx"/>
</dbReference>
<dbReference type="Gene3D" id="1.10.1220.10">
    <property type="entry name" value="Met repressor-like"/>
    <property type="match status" value="1"/>
</dbReference>
<dbReference type="SUPFAM" id="SSF47598">
    <property type="entry name" value="Ribbon-helix-helix"/>
    <property type="match status" value="1"/>
</dbReference>
<feature type="domain" description="Ribbon-helix-helix protein CopG" evidence="1">
    <location>
        <begin position="4"/>
        <end position="40"/>
    </location>
</feature>
<accession>A0A564ZJQ4</accession>
<dbReference type="AlphaFoldDB" id="A0A564ZJQ4"/>
<dbReference type="Proteomes" id="UP000334340">
    <property type="component" value="Unassembled WGS sequence"/>
</dbReference>
<gene>
    <name evidence="2" type="ORF">MELA_01956</name>
</gene>
<dbReference type="EMBL" id="CABIKM010000029">
    <property type="protein sequence ID" value="VUZ85571.1"/>
    <property type="molecule type" value="Genomic_DNA"/>
</dbReference>
<keyword evidence="3" id="KW-1185">Reference proteome</keyword>
<dbReference type="InterPro" id="IPR013321">
    <property type="entry name" value="Arc_rbn_hlx_hlx"/>
</dbReference>
<reference evidence="2 3" key="1">
    <citation type="submission" date="2019-07" db="EMBL/GenBank/DDBJ databases">
        <authorList>
            <person name="Cremers G."/>
        </authorList>
    </citation>
    <scope>NUCLEOTIDE SEQUENCE [LARGE SCALE GENOMIC DNA]</scope>
</reference>
<organism evidence="2 3">
    <name type="scientific">Candidatus Methylomirabilis lanthanidiphila</name>
    <dbReference type="NCBI Taxonomy" id="2211376"/>
    <lineage>
        <taxon>Bacteria</taxon>
        <taxon>Candidatus Methylomirabilota</taxon>
        <taxon>Candidatus Methylomirabilia</taxon>
        <taxon>Candidatus Methylomirabilales</taxon>
        <taxon>Candidatus Methylomirabilaceae</taxon>
        <taxon>Candidatus Methylomirabilis</taxon>
    </lineage>
</organism>
<protein>
    <submittedName>
        <fullName evidence="2">Ribbon-helix-helix protein, copG family</fullName>
    </submittedName>
</protein>
<proteinExistence type="predicted"/>
<dbReference type="GO" id="GO:0006355">
    <property type="term" value="P:regulation of DNA-templated transcription"/>
    <property type="evidence" value="ECO:0007669"/>
    <property type="project" value="InterPro"/>
</dbReference>
<evidence type="ECO:0000313" key="3">
    <source>
        <dbReference type="Proteomes" id="UP000334340"/>
    </source>
</evidence>